<dbReference type="Pfam" id="PF03308">
    <property type="entry name" value="MeaB"/>
    <property type="match status" value="1"/>
</dbReference>
<comment type="catalytic activity">
    <reaction evidence="5">
        <text>GTP + H2O = GDP + phosphate + H(+)</text>
        <dbReference type="Rhea" id="RHEA:19669"/>
        <dbReference type="ChEBI" id="CHEBI:15377"/>
        <dbReference type="ChEBI" id="CHEBI:15378"/>
        <dbReference type="ChEBI" id="CHEBI:37565"/>
        <dbReference type="ChEBI" id="CHEBI:43474"/>
        <dbReference type="ChEBI" id="CHEBI:58189"/>
    </reaction>
</comment>
<reference evidence="8 10" key="1">
    <citation type="submission" date="2008-03" db="EMBL/GenBank/DDBJ databases">
        <title>Annotation of Ixodes scapularis.</title>
        <authorList>
            <consortium name="Ixodes scapularis Genome Project Consortium"/>
            <person name="Caler E."/>
            <person name="Hannick L.I."/>
            <person name="Bidwell S."/>
            <person name="Joardar V."/>
            <person name="Thiagarajan M."/>
            <person name="Amedeo P."/>
            <person name="Galinsky K.J."/>
            <person name="Schobel S."/>
            <person name="Inman J."/>
            <person name="Hostetler J."/>
            <person name="Miller J."/>
            <person name="Hammond M."/>
            <person name="Megy K."/>
            <person name="Lawson D."/>
            <person name="Kodira C."/>
            <person name="Sutton G."/>
            <person name="Meyer J."/>
            <person name="Hill C.A."/>
            <person name="Birren B."/>
            <person name="Nene V."/>
            <person name="Collins F."/>
            <person name="Alarcon-Chaidez F."/>
            <person name="Wikel S."/>
            <person name="Strausberg R."/>
        </authorList>
    </citation>
    <scope>NUCLEOTIDE SEQUENCE [LARGE SCALE GENOMIC DNA]</scope>
    <source>
        <strain evidence="10">Wikel</strain>
        <strain evidence="8">Wikel colony</strain>
    </source>
</reference>
<evidence type="ECO:0000256" key="2">
    <source>
        <dbReference type="ARBA" id="ARBA00022741"/>
    </source>
</evidence>
<dbReference type="OrthoDB" id="1476984at2759"/>
<sequence length="377" mass="41713">MLNRLITLNVIARTCRGWLVQPHRTQTSKVSVAIKSYDPARARRLFDGLVSGDRASLAQSITLIESTAEHNRLEAQELLQLVLQENKRRRSTDNQLGSFRMGLTGPPGAGKSTFIETFGKFLTASGHRVAVLTVDPSSATTGGSLLGDKTRMPELTRDPCAYIRPSPNRGHTGGVTRTTGDTVQLCECAGYDVILVETVGVGQSEYIVADMVDLFLLLIPPGGGDELQGVKRGIVEMADLIGVTKADGDHLPECRRMAAEYVSALKFMRPRSRLWRPKVMQLSAKSKLGIAELWDTVREYKEALGASGELEERRRHQRVRWLWTYVNAEMERRFRTDPDVAACTAALEDAVVRESITPGQACDKLIEEFFGRGRARA</sequence>
<dbReference type="NCBIfam" id="NF006958">
    <property type="entry name" value="PRK09435.1"/>
    <property type="match status" value="1"/>
</dbReference>
<evidence type="ECO:0000256" key="3">
    <source>
        <dbReference type="ARBA" id="ARBA00022801"/>
    </source>
</evidence>
<keyword evidence="11" id="KW-1267">Proteomics identification</keyword>
<dbReference type="AlphaFoldDB" id="B7PUW4"/>
<dbReference type="VEuPathDB" id="VectorBase:ISCI008130"/>
<reference evidence="9" key="2">
    <citation type="submission" date="2020-05" db="UniProtKB">
        <authorList>
            <consortium name="EnsemblMetazoa"/>
        </authorList>
    </citation>
    <scope>IDENTIFICATION</scope>
    <source>
        <strain evidence="9">wikel</strain>
    </source>
</reference>
<evidence type="ECO:0000256" key="7">
    <source>
        <dbReference type="ARBA" id="ARBA00062796"/>
    </source>
</evidence>
<evidence type="ECO:0007829" key="11">
    <source>
        <dbReference type="PeptideAtlas" id="B7PUW4"/>
    </source>
</evidence>
<dbReference type="Gene3D" id="1.20.5.170">
    <property type="match status" value="1"/>
</dbReference>
<evidence type="ECO:0000256" key="1">
    <source>
        <dbReference type="ARBA" id="ARBA00009625"/>
    </source>
</evidence>
<dbReference type="EMBL" id="ABJB010066969">
    <property type="status" value="NOT_ANNOTATED_CDS"/>
    <property type="molecule type" value="Genomic_DNA"/>
</dbReference>
<dbReference type="EMBL" id="ABJB010303201">
    <property type="status" value="NOT_ANNOTATED_CDS"/>
    <property type="molecule type" value="Genomic_DNA"/>
</dbReference>
<keyword evidence="2" id="KW-0547">Nucleotide-binding</keyword>
<dbReference type="VEuPathDB" id="VectorBase:ISCP_010310"/>
<evidence type="ECO:0000313" key="8">
    <source>
        <dbReference type="EMBL" id="EEC10386.1"/>
    </source>
</evidence>
<dbReference type="InParanoid" id="B7PUW4"/>
<dbReference type="GO" id="GO:0003924">
    <property type="term" value="F:GTPase activity"/>
    <property type="evidence" value="ECO:0000318"/>
    <property type="project" value="GO_Central"/>
</dbReference>
<dbReference type="EMBL" id="ABJB010246485">
    <property type="status" value="NOT_ANNOTATED_CDS"/>
    <property type="molecule type" value="Genomic_DNA"/>
</dbReference>
<dbReference type="Proteomes" id="UP000001555">
    <property type="component" value="Unassembled WGS sequence"/>
</dbReference>
<comment type="similarity">
    <text evidence="1">Belongs to the SIMIBI class G3E GTPase family. ArgK/MeaB subfamily.</text>
</comment>
<dbReference type="GO" id="GO:0005737">
    <property type="term" value="C:cytoplasm"/>
    <property type="evidence" value="ECO:0000318"/>
    <property type="project" value="GO_Central"/>
</dbReference>
<dbReference type="STRING" id="6945.B7PUW4"/>
<keyword evidence="10" id="KW-1185">Reference proteome</keyword>
<dbReference type="InterPro" id="IPR005129">
    <property type="entry name" value="GTPase_ArgK"/>
</dbReference>
<name>B7PUW4_IXOSC</name>
<comment type="subunit">
    <text evidence="7">Homodimer. Interacts with MMUT (the apoenzyme form); the interaction is GTP dependent.</text>
</comment>
<evidence type="ECO:0000256" key="4">
    <source>
        <dbReference type="ARBA" id="ARBA00023134"/>
    </source>
</evidence>
<dbReference type="EMBL" id="DS795953">
    <property type="protein sequence ID" value="EEC10386.1"/>
    <property type="molecule type" value="Genomic_DNA"/>
</dbReference>
<dbReference type="GO" id="GO:0005525">
    <property type="term" value="F:GTP binding"/>
    <property type="evidence" value="ECO:0007669"/>
    <property type="project" value="UniProtKB-KW"/>
</dbReference>
<evidence type="ECO:0000313" key="10">
    <source>
        <dbReference type="Proteomes" id="UP000001555"/>
    </source>
</evidence>
<dbReference type="Gene3D" id="1.10.287.130">
    <property type="match status" value="1"/>
</dbReference>
<gene>
    <name evidence="9" type="primary">8031698</name>
    <name evidence="8" type="ORF">IscW_ISCW008130</name>
</gene>
<evidence type="ECO:0000313" key="9">
    <source>
        <dbReference type="EnsemblMetazoa" id="ISCW008130-PA"/>
    </source>
</evidence>
<protein>
    <submittedName>
        <fullName evidence="8 9">Methylmalonyl-CoA mutase, putative</fullName>
    </submittedName>
</protein>
<dbReference type="KEGG" id="isc:8031698"/>
<dbReference type="VEuPathDB" id="VectorBase:ISCW008130"/>
<keyword evidence="4" id="KW-0342">GTP-binding</keyword>
<dbReference type="OMA" id="WMWERID"/>
<accession>B7PUW4</accession>
<dbReference type="SUPFAM" id="SSF52540">
    <property type="entry name" value="P-loop containing nucleoside triphosphate hydrolases"/>
    <property type="match status" value="1"/>
</dbReference>
<proteinExistence type="evidence at protein level"/>
<dbReference type="Gene3D" id="3.40.50.300">
    <property type="entry name" value="P-loop containing nucleotide triphosphate hydrolases"/>
    <property type="match status" value="1"/>
</dbReference>
<dbReference type="CDD" id="cd03114">
    <property type="entry name" value="MMAA-like"/>
    <property type="match status" value="1"/>
</dbReference>
<organism>
    <name type="scientific">Ixodes scapularis</name>
    <name type="common">Black-legged tick</name>
    <name type="synonym">Deer tick</name>
    <dbReference type="NCBI Taxonomy" id="6945"/>
    <lineage>
        <taxon>Eukaryota</taxon>
        <taxon>Metazoa</taxon>
        <taxon>Ecdysozoa</taxon>
        <taxon>Arthropoda</taxon>
        <taxon>Chelicerata</taxon>
        <taxon>Arachnida</taxon>
        <taxon>Acari</taxon>
        <taxon>Parasitiformes</taxon>
        <taxon>Ixodida</taxon>
        <taxon>Ixodoidea</taxon>
        <taxon>Ixodidae</taxon>
        <taxon>Ixodinae</taxon>
        <taxon>Ixodes</taxon>
    </lineage>
</organism>
<dbReference type="HOGENOM" id="CLU_043725_2_2_1"/>
<dbReference type="EnsemblMetazoa" id="ISCW008130-RA">
    <property type="protein sequence ID" value="ISCW008130-PA"/>
    <property type="gene ID" value="ISCW008130"/>
</dbReference>
<evidence type="ECO:0000256" key="5">
    <source>
        <dbReference type="ARBA" id="ARBA00048548"/>
    </source>
</evidence>
<dbReference type="NCBIfam" id="TIGR00750">
    <property type="entry name" value="lao"/>
    <property type="match status" value="1"/>
</dbReference>
<dbReference type="InterPro" id="IPR027417">
    <property type="entry name" value="P-loop_NTPase"/>
</dbReference>
<keyword evidence="3" id="KW-0378">Hydrolase</keyword>
<comment type="function">
    <text evidence="6">GTPase, binds and hydrolyzes GTP. Involved in intracellular vitamin B12 metabolism, mediates the transport of cobalamin (Cbl) into mitochondria for the final steps of adenosylcobalamin (AdoCbl) synthesis. Functions as a G-protein chaperone that assists AdoCbl cofactor delivery from MMAB to the methylmalonyl-CoA mutase (MMUT). Plays a dual role as both a protectase and a reactivase for MMUT. Protects MMUT from progressive inactivation by oxidation by decreasing the rate of the formation of the oxidized inactive cofactor hydroxocobalamin (OH2Cbl). Additionally acts a reactivase by promoting the replacement of OH2Cbl by the active cofactor AdoCbl, restoring the activity of MMUT in the presence and hydrolysis of GTP.</text>
</comment>
<dbReference type="PANTHER" id="PTHR23408:SF3">
    <property type="entry name" value="METHYLMALONIC ACIDURIA TYPE A PROTEIN, MITOCHONDRIAL"/>
    <property type="match status" value="1"/>
</dbReference>
<evidence type="ECO:0000256" key="6">
    <source>
        <dbReference type="ARBA" id="ARBA00056794"/>
    </source>
</evidence>
<dbReference type="FunFam" id="3.40.50.300:FF:000647">
    <property type="entry name" value="Methylmalonic aciduria type A homolog, mitochondrial"/>
    <property type="match status" value="1"/>
</dbReference>
<dbReference type="PaxDb" id="6945-B7PUW4"/>
<dbReference type="PANTHER" id="PTHR23408">
    <property type="entry name" value="METHYLMALONYL-COA MUTASE"/>
    <property type="match status" value="1"/>
</dbReference>